<dbReference type="SMART" id="SM00543">
    <property type="entry name" value="MIF4G"/>
    <property type="match status" value="1"/>
</dbReference>
<evidence type="ECO:0000256" key="8">
    <source>
        <dbReference type="ARBA" id="ARBA00022660"/>
    </source>
</evidence>
<accession>A0ABX8I8P7</accession>
<keyword evidence="11" id="KW-0249">Electron transport</keyword>
<evidence type="ECO:0000256" key="14">
    <source>
        <dbReference type="ARBA" id="ARBA00023242"/>
    </source>
</evidence>
<evidence type="ECO:0000256" key="15">
    <source>
        <dbReference type="ARBA" id="ARBA00040804"/>
    </source>
</evidence>
<evidence type="ECO:0000256" key="11">
    <source>
        <dbReference type="ARBA" id="ARBA00022982"/>
    </source>
</evidence>
<keyword evidence="7 16" id="KW-0349">Heme</keyword>
<dbReference type="InterPro" id="IPR036909">
    <property type="entry name" value="Cyt_c-like_dom_sf"/>
</dbReference>
<dbReference type="SMART" id="SM00544">
    <property type="entry name" value="MA3"/>
    <property type="match status" value="1"/>
</dbReference>
<dbReference type="SUPFAM" id="SSF46626">
    <property type="entry name" value="Cytochrome c"/>
    <property type="match status" value="1"/>
</dbReference>
<comment type="similarity">
    <text evidence="3">Belongs to the cytochrome c family.</text>
</comment>
<organism evidence="20 21">
    <name type="scientific">Candidozyma haemuli</name>
    <dbReference type="NCBI Taxonomy" id="45357"/>
    <lineage>
        <taxon>Eukaryota</taxon>
        <taxon>Fungi</taxon>
        <taxon>Dikarya</taxon>
        <taxon>Ascomycota</taxon>
        <taxon>Saccharomycotina</taxon>
        <taxon>Pichiomycetes</taxon>
        <taxon>Metschnikowiaceae</taxon>
        <taxon>Candidozyma</taxon>
    </lineage>
</organism>
<dbReference type="PRINTS" id="PR00604">
    <property type="entry name" value="CYTCHRMECIAB"/>
</dbReference>
<evidence type="ECO:0000256" key="9">
    <source>
        <dbReference type="ARBA" id="ARBA00022664"/>
    </source>
</evidence>
<dbReference type="Gene3D" id="1.10.760.10">
    <property type="entry name" value="Cytochrome c-like domain"/>
    <property type="match status" value="1"/>
</dbReference>
<feature type="compositionally biased region" description="Low complexity" evidence="17">
    <location>
        <begin position="493"/>
        <end position="517"/>
    </location>
</feature>
<dbReference type="EMBL" id="CP076665">
    <property type="protein sequence ID" value="QWU89646.1"/>
    <property type="molecule type" value="Genomic_DNA"/>
</dbReference>
<dbReference type="InterPro" id="IPR002327">
    <property type="entry name" value="Cyt_c_1A/1B"/>
</dbReference>
<comment type="similarity">
    <text evidence="4">Belongs to the CWC22 family.</text>
</comment>
<dbReference type="InterPro" id="IPR003891">
    <property type="entry name" value="Initiation_fac_eIF4g_MI"/>
</dbReference>
<evidence type="ECO:0000313" key="21">
    <source>
        <dbReference type="Proteomes" id="UP000825434"/>
    </source>
</evidence>
<evidence type="ECO:0000313" key="20">
    <source>
        <dbReference type="EMBL" id="QWU89646.1"/>
    </source>
</evidence>
<evidence type="ECO:0000256" key="6">
    <source>
        <dbReference type="ARBA" id="ARBA00022481"/>
    </source>
</evidence>
<name>A0ABX8I8P7_9ASCO</name>
<evidence type="ECO:0000256" key="13">
    <source>
        <dbReference type="ARBA" id="ARBA00023187"/>
    </source>
</evidence>
<keyword evidence="10 16" id="KW-0479">Metal-binding</keyword>
<keyword evidence="14" id="KW-0539">Nucleus</keyword>
<keyword evidence="21" id="KW-1185">Reference proteome</keyword>
<evidence type="ECO:0000259" key="18">
    <source>
        <dbReference type="PROSITE" id="PS51007"/>
    </source>
</evidence>
<evidence type="ECO:0000256" key="16">
    <source>
        <dbReference type="PROSITE-ProRule" id="PRU00433"/>
    </source>
</evidence>
<keyword evidence="13" id="KW-0508">mRNA splicing</keyword>
<dbReference type="Pfam" id="PF00034">
    <property type="entry name" value="Cytochrom_C"/>
    <property type="match status" value="1"/>
</dbReference>
<evidence type="ECO:0000256" key="7">
    <source>
        <dbReference type="ARBA" id="ARBA00022617"/>
    </source>
</evidence>
<dbReference type="InterPro" id="IPR009056">
    <property type="entry name" value="Cyt_c-like_dom"/>
</dbReference>
<evidence type="ECO:0000256" key="4">
    <source>
        <dbReference type="ARBA" id="ARBA00006856"/>
    </source>
</evidence>
<keyword evidence="5" id="KW-0813">Transport</keyword>
<feature type="domain" description="Cytochrome c" evidence="18">
    <location>
        <begin position="525"/>
        <end position="626"/>
    </location>
</feature>
<dbReference type="PANTHER" id="PTHR18034">
    <property type="entry name" value="CELL CYCLE CONTROL PROTEIN CWF22-RELATED"/>
    <property type="match status" value="1"/>
</dbReference>
<evidence type="ECO:0000256" key="17">
    <source>
        <dbReference type="SAM" id="MobiDB-lite"/>
    </source>
</evidence>
<feature type="domain" description="MI" evidence="19">
    <location>
        <begin position="282"/>
        <end position="399"/>
    </location>
</feature>
<reference evidence="20 21" key="1">
    <citation type="submission" date="2021-06" db="EMBL/GenBank/DDBJ databases">
        <title>Candida outbreak in Lebanon.</title>
        <authorList>
            <person name="Finianos M."/>
        </authorList>
    </citation>
    <scope>NUCLEOTIDE SEQUENCE [LARGE SCALE GENOMIC DNA]</scope>
    <source>
        <strain evidence="20">CA3LBN</strain>
    </source>
</reference>
<dbReference type="Proteomes" id="UP000825434">
    <property type="component" value="Chromosome 5"/>
</dbReference>
<dbReference type="Pfam" id="PF02847">
    <property type="entry name" value="MA3"/>
    <property type="match status" value="1"/>
</dbReference>
<dbReference type="PANTHER" id="PTHR18034:SF3">
    <property type="entry name" value="PRE-MRNA-SPLICING FACTOR CWC22 HOMOLOG"/>
    <property type="match status" value="1"/>
</dbReference>
<evidence type="ECO:0000256" key="10">
    <source>
        <dbReference type="ARBA" id="ARBA00022723"/>
    </source>
</evidence>
<dbReference type="InterPro" id="IPR016024">
    <property type="entry name" value="ARM-type_fold"/>
</dbReference>
<keyword evidence="9" id="KW-0507">mRNA processing</keyword>
<evidence type="ECO:0000259" key="19">
    <source>
        <dbReference type="PROSITE" id="PS51366"/>
    </source>
</evidence>
<proteinExistence type="inferred from homology"/>
<evidence type="ECO:0000256" key="5">
    <source>
        <dbReference type="ARBA" id="ARBA00022448"/>
    </source>
</evidence>
<keyword evidence="8" id="KW-0679">Respiratory chain</keyword>
<feature type="region of interest" description="Disordered" evidence="17">
    <location>
        <begin position="484"/>
        <end position="528"/>
    </location>
</feature>
<gene>
    <name evidence="20" type="ORF">CA3LBN_003994</name>
</gene>
<dbReference type="InterPro" id="IPR003890">
    <property type="entry name" value="MIF4G-like_typ-3"/>
</dbReference>
<evidence type="ECO:0000256" key="3">
    <source>
        <dbReference type="ARBA" id="ARBA00006488"/>
    </source>
</evidence>
<dbReference type="SUPFAM" id="SSF48371">
    <property type="entry name" value="ARM repeat"/>
    <property type="match status" value="1"/>
</dbReference>
<evidence type="ECO:0000256" key="2">
    <source>
        <dbReference type="ARBA" id="ARBA00004569"/>
    </source>
</evidence>
<comment type="subcellular location">
    <subcellularLocation>
        <location evidence="2">Mitochondrion intermembrane space</location>
    </subcellularLocation>
    <subcellularLocation>
        <location evidence="1">Nucleus</location>
    </subcellularLocation>
</comment>
<dbReference type="Pfam" id="PF02854">
    <property type="entry name" value="MIF4G"/>
    <property type="match status" value="1"/>
</dbReference>
<dbReference type="Gene3D" id="1.25.40.180">
    <property type="match status" value="1"/>
</dbReference>
<keyword evidence="6" id="KW-0488">Methylation</keyword>
<dbReference type="InterPro" id="IPR050781">
    <property type="entry name" value="CWC22_splicing_factor"/>
</dbReference>
<evidence type="ECO:0000256" key="1">
    <source>
        <dbReference type="ARBA" id="ARBA00004123"/>
    </source>
</evidence>
<sequence length="628" mass="71544">MDQRKSWLQLRRTIGKHVARANKSNVKHVSIKLFETNVVRGRGILARAILANVLTEPDKHAVFASLVAVLNSKVPQIGELVAARTVALWKYLYMKNDCTRIFRVLLFLCELIKQKVVEDVVLLQILQLLVEESVTDDSVHLASFALENISAYLDKNAKTSANSIYDQLRNMLQEGGLSEKRRNDIQYLLEHRRNRPKYLIDPELDLVEGTDNATHYVDLTDLQEPGTDLNYFQEDPEFEVAEATYSQLQRQILAEEVRQERPSEKVEHPQKTTDMTDKTLLQHQKTIYLTVMSSMSADEAVHKLLRVRQKQKLEQAVLVDMIVKCCAQEKTYSKYFGVIGEKMSGMSQEWNNTFTNEFQQKYDTCYQYEGSQLRNMGKFFGHLIASDNLRPQETLGHVELTETGTNSASRVFIKFLFQELVEEMGVNEVKRLIQDPEVKPTLRGMFPVVSVDESDQAHIMFSINYFTAIGLGVLTEEMRQVLKNLPEPRGRRSSSSGSYSDSASYSRSESYSRSPSRSRTKFEKGSEKKGANLFKTRCLQCHTTEKGGPNKIGPNLHGVFGRQSGQAEGFSYTDANKKKGVTWTEQTMSDYLENPKKYIPGTKMAFGGLKKPKDRNDLITYLAKACKD</sequence>
<dbReference type="PROSITE" id="PS51007">
    <property type="entry name" value="CYTC"/>
    <property type="match status" value="1"/>
</dbReference>
<evidence type="ECO:0000256" key="12">
    <source>
        <dbReference type="ARBA" id="ARBA00023004"/>
    </source>
</evidence>
<keyword evidence="12 16" id="KW-0408">Iron</keyword>
<protein>
    <recommendedName>
        <fullName evidence="15">Pre-mRNA-splicing factor CWC22</fullName>
    </recommendedName>
</protein>
<dbReference type="PROSITE" id="PS51366">
    <property type="entry name" value="MI"/>
    <property type="match status" value="1"/>
</dbReference>